<dbReference type="AlphaFoldDB" id="A0A1V5ZMQ3"/>
<gene>
    <name evidence="1" type="ORF">BWY04_00875</name>
</gene>
<sequence>MILALAPMDGITDLACRVITKKIFEKYNKNPEYQFTLRTEFMTSDGYVANPDKVIKHIIHTDFEDPIVLQIF</sequence>
<dbReference type="Proteomes" id="UP000485621">
    <property type="component" value="Unassembled WGS sequence"/>
</dbReference>
<protein>
    <submittedName>
        <fullName evidence="1">Uncharacterized protein</fullName>
    </submittedName>
</protein>
<name>A0A1V5ZMQ3_9BACT</name>
<reference evidence="1" key="1">
    <citation type="submission" date="2017-02" db="EMBL/GenBank/DDBJ databases">
        <title>Delving into the versatile metabolic prowess of the omnipresent phylum Bacteroidetes.</title>
        <authorList>
            <person name="Nobu M.K."/>
            <person name="Mei R."/>
            <person name="Narihiro T."/>
            <person name="Kuroda K."/>
            <person name="Liu W.-T."/>
        </authorList>
    </citation>
    <scope>NUCLEOTIDE SEQUENCE</scope>
    <source>
        <strain evidence="1">ADurb.Bin160</strain>
    </source>
</reference>
<evidence type="ECO:0000313" key="1">
    <source>
        <dbReference type="EMBL" id="OQB41371.1"/>
    </source>
</evidence>
<accession>A0A1V5ZMQ3</accession>
<comment type="caution">
    <text evidence="1">The sequence shown here is derived from an EMBL/GenBank/DDBJ whole genome shotgun (WGS) entry which is preliminary data.</text>
</comment>
<dbReference type="Gene3D" id="3.20.20.70">
    <property type="entry name" value="Aldolase class I"/>
    <property type="match status" value="1"/>
</dbReference>
<dbReference type="InterPro" id="IPR013785">
    <property type="entry name" value="Aldolase_TIM"/>
</dbReference>
<organism evidence="1">
    <name type="scientific">candidate division CPR1 bacterium ADurb.Bin160</name>
    <dbReference type="NCBI Taxonomy" id="1852826"/>
    <lineage>
        <taxon>Bacteria</taxon>
        <taxon>candidate division CPR1</taxon>
    </lineage>
</organism>
<dbReference type="EMBL" id="MWDB01000018">
    <property type="protein sequence ID" value="OQB41371.1"/>
    <property type="molecule type" value="Genomic_DNA"/>
</dbReference>
<proteinExistence type="predicted"/>